<proteinExistence type="predicted"/>
<sequence length="149" mass="16317">MMPSRDSSSHRSVDPWSDLKEEGRAAIATVGAYTGRSPVPAPTRSSRTAIPLRCFGYHGGEPAVPRGLTPGRSQVLQRVELFQACVDLGLVLYAGRVYLTISNITFYWRLLTGGAYKMIVQQSNQDNLQLWCCDVGGIAQQQWGTVVDA</sequence>
<reference evidence="1" key="1">
    <citation type="submission" date="2015-06" db="UniProtKB">
        <authorList>
            <consortium name="EnsemblPlants"/>
        </authorList>
    </citation>
    <scope>IDENTIFICATION</scope>
</reference>
<dbReference type="AlphaFoldDB" id="R7WCY7"/>
<organism evidence="1">
    <name type="scientific">Aegilops tauschii</name>
    <name type="common">Tausch's goatgrass</name>
    <name type="synonym">Aegilops squarrosa</name>
    <dbReference type="NCBI Taxonomy" id="37682"/>
    <lineage>
        <taxon>Eukaryota</taxon>
        <taxon>Viridiplantae</taxon>
        <taxon>Streptophyta</taxon>
        <taxon>Embryophyta</taxon>
        <taxon>Tracheophyta</taxon>
        <taxon>Spermatophyta</taxon>
        <taxon>Magnoliopsida</taxon>
        <taxon>Liliopsida</taxon>
        <taxon>Poales</taxon>
        <taxon>Poaceae</taxon>
        <taxon>BOP clade</taxon>
        <taxon>Pooideae</taxon>
        <taxon>Triticodae</taxon>
        <taxon>Triticeae</taxon>
        <taxon>Triticinae</taxon>
        <taxon>Aegilops</taxon>
    </lineage>
</organism>
<protein>
    <submittedName>
        <fullName evidence="1">Uncharacterized protein</fullName>
    </submittedName>
</protein>
<accession>R7WCY7</accession>
<evidence type="ECO:0000313" key="1">
    <source>
        <dbReference type="EnsemblPlants" id="EMT20637"/>
    </source>
</evidence>
<dbReference type="EnsemblPlants" id="EMT20637">
    <property type="protein sequence ID" value="EMT20637"/>
    <property type="gene ID" value="F775_24515"/>
</dbReference>
<name>R7WCY7_AEGTA</name>